<dbReference type="InterPro" id="IPR036388">
    <property type="entry name" value="WH-like_DNA-bd_sf"/>
</dbReference>
<evidence type="ECO:0000256" key="1">
    <source>
        <dbReference type="ARBA" id="ARBA00010641"/>
    </source>
</evidence>
<dbReference type="InterPro" id="IPR013325">
    <property type="entry name" value="RNA_pol_sigma_r2"/>
</dbReference>
<dbReference type="Proteomes" id="UP000183200">
    <property type="component" value="Unassembled WGS sequence"/>
</dbReference>
<dbReference type="GO" id="GO:0006352">
    <property type="term" value="P:DNA-templated transcription initiation"/>
    <property type="evidence" value="ECO:0007669"/>
    <property type="project" value="InterPro"/>
</dbReference>
<feature type="domain" description="C2H2-type" evidence="6">
    <location>
        <begin position="82"/>
        <end position="106"/>
    </location>
</feature>
<dbReference type="InterPro" id="IPR014327">
    <property type="entry name" value="RNA_pol_sigma70_bacteroid"/>
</dbReference>
<accession>A0A1G9KEL9</accession>
<dbReference type="PANTHER" id="PTHR43133:SF46">
    <property type="entry name" value="RNA POLYMERASE SIGMA-70 FACTOR ECF SUBFAMILY"/>
    <property type="match status" value="1"/>
</dbReference>
<dbReference type="PANTHER" id="PTHR43133">
    <property type="entry name" value="RNA POLYMERASE ECF-TYPE SIGMA FACTO"/>
    <property type="match status" value="1"/>
</dbReference>
<dbReference type="EMBL" id="FNGY01000001">
    <property type="protein sequence ID" value="SDL48121.1"/>
    <property type="molecule type" value="Genomic_DNA"/>
</dbReference>
<evidence type="ECO:0000256" key="4">
    <source>
        <dbReference type="ARBA" id="ARBA00023163"/>
    </source>
</evidence>
<evidence type="ECO:0000313" key="8">
    <source>
        <dbReference type="Proteomes" id="UP000183200"/>
    </source>
</evidence>
<keyword evidence="5" id="KW-0812">Transmembrane</keyword>
<keyword evidence="5" id="KW-0472">Membrane</keyword>
<dbReference type="InterPro" id="IPR013324">
    <property type="entry name" value="RNA_pol_sigma_r3/r4-like"/>
</dbReference>
<dbReference type="Pfam" id="PF04542">
    <property type="entry name" value="Sigma70_r2"/>
    <property type="match status" value="1"/>
</dbReference>
<dbReference type="NCBIfam" id="TIGR02985">
    <property type="entry name" value="Sig70_bacteroi1"/>
    <property type="match status" value="1"/>
</dbReference>
<dbReference type="InterPro" id="IPR013249">
    <property type="entry name" value="RNA_pol_sigma70_r4_t2"/>
</dbReference>
<gene>
    <name evidence="7" type="ORF">SAMN05421820_101556</name>
</gene>
<dbReference type="InterPro" id="IPR039425">
    <property type="entry name" value="RNA_pol_sigma-70-like"/>
</dbReference>
<comment type="similarity">
    <text evidence="1">Belongs to the sigma-70 factor family. ECF subfamily.</text>
</comment>
<name>A0A1G9KEL9_9SPHI</name>
<protein>
    <submittedName>
        <fullName evidence="7">RNA polymerase sigma-70 factor, ECF subfamily</fullName>
    </submittedName>
</protein>
<dbReference type="AlphaFoldDB" id="A0A1G9KEL9"/>
<feature type="transmembrane region" description="Helical" evidence="5">
    <location>
        <begin position="178"/>
        <end position="196"/>
    </location>
</feature>
<dbReference type="PROSITE" id="PS00028">
    <property type="entry name" value="ZINC_FINGER_C2H2_1"/>
    <property type="match status" value="1"/>
</dbReference>
<dbReference type="SUPFAM" id="SSF88659">
    <property type="entry name" value="Sigma3 and sigma4 domains of RNA polymerase sigma factors"/>
    <property type="match status" value="1"/>
</dbReference>
<evidence type="ECO:0000256" key="2">
    <source>
        <dbReference type="ARBA" id="ARBA00023015"/>
    </source>
</evidence>
<keyword evidence="8" id="KW-1185">Reference proteome</keyword>
<dbReference type="RefSeq" id="WP_245723782.1">
    <property type="nucleotide sequence ID" value="NZ_FNGY01000001.1"/>
</dbReference>
<keyword evidence="3" id="KW-0731">Sigma factor</keyword>
<proteinExistence type="inferred from homology"/>
<evidence type="ECO:0000256" key="3">
    <source>
        <dbReference type="ARBA" id="ARBA00023082"/>
    </source>
</evidence>
<dbReference type="InterPro" id="IPR014284">
    <property type="entry name" value="RNA_pol_sigma-70_dom"/>
</dbReference>
<evidence type="ECO:0000259" key="6">
    <source>
        <dbReference type="PROSITE" id="PS00028"/>
    </source>
</evidence>
<organism evidence="7 8">
    <name type="scientific">Pedobacter steynii</name>
    <dbReference type="NCBI Taxonomy" id="430522"/>
    <lineage>
        <taxon>Bacteria</taxon>
        <taxon>Pseudomonadati</taxon>
        <taxon>Bacteroidota</taxon>
        <taxon>Sphingobacteriia</taxon>
        <taxon>Sphingobacteriales</taxon>
        <taxon>Sphingobacteriaceae</taxon>
        <taxon>Pedobacter</taxon>
    </lineage>
</organism>
<dbReference type="CDD" id="cd06171">
    <property type="entry name" value="Sigma70_r4"/>
    <property type="match status" value="1"/>
</dbReference>
<keyword evidence="2" id="KW-0805">Transcription regulation</keyword>
<dbReference type="Gene3D" id="1.10.1740.10">
    <property type="match status" value="1"/>
</dbReference>
<dbReference type="SUPFAM" id="SSF88946">
    <property type="entry name" value="Sigma2 domain of RNA polymerase sigma factors"/>
    <property type="match status" value="1"/>
</dbReference>
<dbReference type="InterPro" id="IPR013087">
    <property type="entry name" value="Znf_C2H2_type"/>
</dbReference>
<reference evidence="8" key="1">
    <citation type="submission" date="2016-10" db="EMBL/GenBank/DDBJ databases">
        <authorList>
            <person name="Varghese N."/>
            <person name="Submissions S."/>
        </authorList>
    </citation>
    <scope>NUCLEOTIDE SEQUENCE [LARGE SCALE GENOMIC DNA]</scope>
    <source>
        <strain evidence="8">DSM 19110</strain>
    </source>
</reference>
<keyword evidence="5" id="KW-1133">Transmembrane helix</keyword>
<dbReference type="Gene3D" id="1.10.10.10">
    <property type="entry name" value="Winged helix-like DNA-binding domain superfamily/Winged helix DNA-binding domain"/>
    <property type="match status" value="1"/>
</dbReference>
<sequence length="201" mass="23749">MSRIIQVKLTDPVSEPLEQRYDDAAFELMFKTHYKALHAYANVMLKDDDLAEEIVQGMFLKFWEKRELLNIQTSIKSYLYKCVYHDCLNHLKHEKIKSKHQEFTYHTMDTHHESASAKVELTELEVNLGKALNELPEQCRTIFQMSRFEELKYREIADQLGLSIKTVENQMGKALRILRLKLADFLTLILLGILYYKDFLN</sequence>
<keyword evidence="4" id="KW-0804">Transcription</keyword>
<dbReference type="InterPro" id="IPR007627">
    <property type="entry name" value="RNA_pol_sigma70_r2"/>
</dbReference>
<dbReference type="GO" id="GO:0003677">
    <property type="term" value="F:DNA binding"/>
    <property type="evidence" value="ECO:0007669"/>
    <property type="project" value="InterPro"/>
</dbReference>
<dbReference type="STRING" id="430522.BFS30_26245"/>
<evidence type="ECO:0000256" key="5">
    <source>
        <dbReference type="SAM" id="Phobius"/>
    </source>
</evidence>
<dbReference type="GO" id="GO:0016987">
    <property type="term" value="F:sigma factor activity"/>
    <property type="evidence" value="ECO:0007669"/>
    <property type="project" value="UniProtKB-KW"/>
</dbReference>
<dbReference type="Pfam" id="PF08281">
    <property type="entry name" value="Sigma70_r4_2"/>
    <property type="match status" value="1"/>
</dbReference>
<evidence type="ECO:0000313" key="7">
    <source>
        <dbReference type="EMBL" id="SDL48121.1"/>
    </source>
</evidence>
<dbReference type="NCBIfam" id="TIGR02937">
    <property type="entry name" value="sigma70-ECF"/>
    <property type="match status" value="1"/>
</dbReference>